<sequence length="736" mass="79837">MKVNNRMKKTMWGWSLAMTLLLPLAACQEQTDLEQGSDETSKTLEKVLVSNNPADFEGRVTNFKTPKAVARSMAGAYEMPEQPEVPADAVSMDGYQNWNCQSNAAYVLETGQDFNDQVNMNGNTYYILGTLTLTNYWGEGTFIILPGGTLVYPSNLSLNNNVKIYNYGTFTLSGKDFTTNAGSTFMTKGDFACQGTLKAGGTFCVVGNLEAQVLDANNSLSMFVGEKATFTKAQINNQSTLYLEKLEADEFEVNSISTVTVGCSAYISKRLYLTNRIDFKVLGYLQSPETKLDSGSKLSVNGGCWMSLGDLSIQNANSVNISVTGDEGKYGVVQAKKISVNQNDLRNTFTGYMGLHYETLQGSGSQEGIQFLSQVLINEQDNTSIAPTECSLGFNHTPGGNDGEEGIVIDHIADVTSPDHTHDISATCVQMADNDKAYVSYHQQGPGYSGCVEVMRVADDQVTLLSYMRSVESRDFNHLIVDNNRICTVGGDNKGGALIATIGLKDGVFQSGEADGLEVIRLKGNGNEPVHDANCIVRNGNYYQVASTNGFATLQADNMEEVNFVETPGSAKFIHMDGQGNLVTLNLGDQNDVQSAAVVNRYSANDYNFTNAALTLNNGIIKPVDGKNVCKADGNDIYLCLGQNGFKRYTNGMENGGLSLEGTNAAVNGMDYDERYLYLAYGSEGLYVLDKETLDVVACYTHSGGKSANYVKVDGGYIYVAYGRNGLQVFKLTTKK</sequence>
<dbReference type="PATRIC" id="fig|762968.3.peg.1917"/>
<comment type="caution">
    <text evidence="2">The sequence shown here is derived from an EMBL/GenBank/DDBJ whole genome shotgun (WGS) entry which is preliminary data.</text>
</comment>
<keyword evidence="1" id="KW-0732">Signal</keyword>
<feature type="signal peptide" evidence="1">
    <location>
        <begin position="1"/>
        <end position="28"/>
    </location>
</feature>
<dbReference type="Proteomes" id="UP000003598">
    <property type="component" value="Unassembled WGS sequence"/>
</dbReference>
<reference evidence="2 3" key="1">
    <citation type="submission" date="2011-03" db="EMBL/GenBank/DDBJ databases">
        <authorList>
            <person name="Weinstock G."/>
            <person name="Sodergren E."/>
            <person name="Clifton S."/>
            <person name="Fulton L."/>
            <person name="Fulton B."/>
            <person name="Courtney L."/>
            <person name="Fronick C."/>
            <person name="Harrison M."/>
            <person name="Strong C."/>
            <person name="Farmer C."/>
            <person name="Delahaunty K."/>
            <person name="Markovic C."/>
            <person name="Hall O."/>
            <person name="Minx P."/>
            <person name="Tomlinson C."/>
            <person name="Mitreva M."/>
            <person name="Hou S."/>
            <person name="Chen J."/>
            <person name="Wollam A."/>
            <person name="Pepin K.H."/>
            <person name="Johnson M."/>
            <person name="Bhonagiri V."/>
            <person name="Zhang X."/>
            <person name="Suruliraj S."/>
            <person name="Warren W."/>
            <person name="Chinwalla A."/>
            <person name="Mardis E.R."/>
            <person name="Wilson R.K."/>
        </authorList>
    </citation>
    <scope>NUCLEOTIDE SEQUENCE [LARGE SCALE GENOMIC DNA]</scope>
    <source>
        <strain evidence="2 3">YIT 11840</strain>
    </source>
</reference>
<keyword evidence="3" id="KW-1185">Reference proteome</keyword>
<proteinExistence type="predicted"/>
<organism evidence="2 3">
    <name type="scientific">Paraprevotella clara YIT 11840</name>
    <dbReference type="NCBI Taxonomy" id="762968"/>
    <lineage>
        <taxon>Bacteria</taxon>
        <taxon>Pseudomonadati</taxon>
        <taxon>Bacteroidota</taxon>
        <taxon>Bacteroidia</taxon>
        <taxon>Bacteroidales</taxon>
        <taxon>Prevotellaceae</taxon>
        <taxon>Paraprevotella</taxon>
    </lineage>
</organism>
<accession>G5SS09</accession>
<name>G5SS09_9BACT</name>
<dbReference type="EMBL" id="AFFY01000026">
    <property type="protein sequence ID" value="EHG99975.1"/>
    <property type="molecule type" value="Genomic_DNA"/>
</dbReference>
<dbReference type="OrthoDB" id="1083011at2"/>
<dbReference type="InterPro" id="IPR011044">
    <property type="entry name" value="Quino_amine_DH_bsu"/>
</dbReference>
<evidence type="ECO:0000256" key="1">
    <source>
        <dbReference type="SAM" id="SignalP"/>
    </source>
</evidence>
<feature type="chain" id="PRO_5003484421" evidence="1">
    <location>
        <begin position="29"/>
        <end position="736"/>
    </location>
</feature>
<evidence type="ECO:0000313" key="2">
    <source>
        <dbReference type="EMBL" id="EHG99975.1"/>
    </source>
</evidence>
<dbReference type="SUPFAM" id="SSF50969">
    <property type="entry name" value="YVTN repeat-like/Quinoprotein amine dehydrogenase"/>
    <property type="match status" value="1"/>
</dbReference>
<dbReference type="AlphaFoldDB" id="G5SS09"/>
<protein>
    <submittedName>
        <fullName evidence="2">Uncharacterized protein</fullName>
    </submittedName>
</protein>
<evidence type="ECO:0000313" key="3">
    <source>
        <dbReference type="Proteomes" id="UP000003598"/>
    </source>
</evidence>
<gene>
    <name evidence="2" type="ORF">HMPREF9441_02158</name>
</gene>
<dbReference type="HOGENOM" id="CLU_376781_0_0_10"/>
<dbReference type="eggNOG" id="COG5276">
    <property type="taxonomic scope" value="Bacteria"/>
</dbReference>
<dbReference type="STRING" id="762968.HMPREF9441_02158"/>